<gene>
    <name evidence="1" type="ORF">MC7420_7496</name>
</gene>
<dbReference type="STRING" id="118168.MC7420_7496"/>
<dbReference type="Proteomes" id="UP000003835">
    <property type="component" value="Unassembled WGS sequence"/>
</dbReference>
<organism evidence="1 2">
    <name type="scientific">Coleofasciculus chthonoplastes PCC 7420</name>
    <dbReference type="NCBI Taxonomy" id="118168"/>
    <lineage>
        <taxon>Bacteria</taxon>
        <taxon>Bacillati</taxon>
        <taxon>Cyanobacteriota</taxon>
        <taxon>Cyanophyceae</taxon>
        <taxon>Coleofasciculales</taxon>
        <taxon>Coleofasciculaceae</taxon>
        <taxon>Coleofasciculus</taxon>
    </lineage>
</organism>
<dbReference type="RefSeq" id="WP_006104810.1">
    <property type="nucleotide sequence ID" value="NZ_DS989867.1"/>
</dbReference>
<proteinExistence type="predicted"/>
<evidence type="ECO:0000313" key="1">
    <source>
        <dbReference type="EMBL" id="EDX72016.1"/>
    </source>
</evidence>
<name>B4W106_9CYAN</name>
<dbReference type="AlphaFoldDB" id="B4W106"/>
<sequence length="269" mass="30780">MTNDVPDEQKYLETFLQPIRKCKDYRPKFGQGNLNKGFSLQEFKVLYGADSFYSWVGLDTDLMYAAHRAAGGMTSIYRQVGIGCERLFRRIIVDTTRYIDPSFARWSYTTQTSSGKSKTLSLDGRLKLSEIRNQSVLNKVNQWITDYCNGLGEVTQPYNGIVFEVRQGYKSKDSKRQNADIDNATVAWANDYLPVFAIFSAQIDSDIVLRYRNNRCGILIGTMNGDPQISLYAFCEQVLGYNLADFFQRKSDEIKHEIHEVLETLLSAE</sequence>
<keyword evidence="2" id="KW-1185">Reference proteome</keyword>
<dbReference type="EMBL" id="DS989867">
    <property type="protein sequence ID" value="EDX72016.1"/>
    <property type="molecule type" value="Genomic_DNA"/>
</dbReference>
<dbReference type="eggNOG" id="ENOG502Z89A">
    <property type="taxonomic scope" value="Bacteria"/>
</dbReference>
<reference evidence="1 2" key="1">
    <citation type="submission" date="2008-07" db="EMBL/GenBank/DDBJ databases">
        <authorList>
            <person name="Tandeau de Marsac N."/>
            <person name="Ferriera S."/>
            <person name="Johnson J."/>
            <person name="Kravitz S."/>
            <person name="Beeson K."/>
            <person name="Sutton G."/>
            <person name="Rogers Y.-H."/>
            <person name="Friedman R."/>
            <person name="Frazier M."/>
            <person name="Venter J.C."/>
        </authorList>
    </citation>
    <scope>NUCLEOTIDE SEQUENCE [LARGE SCALE GENOMIC DNA]</scope>
    <source>
        <strain evidence="1 2">PCC 7420</strain>
    </source>
</reference>
<dbReference type="HOGENOM" id="CLU_089240_0_0_3"/>
<evidence type="ECO:0000313" key="2">
    <source>
        <dbReference type="Proteomes" id="UP000003835"/>
    </source>
</evidence>
<protein>
    <submittedName>
        <fullName evidence="1">Uncharacterized protein</fullName>
    </submittedName>
</protein>
<accession>B4W106</accession>